<gene>
    <name evidence="3" type="ORF">DSCO28_19900</name>
</gene>
<feature type="transmembrane region" description="Helical" evidence="1">
    <location>
        <begin position="33"/>
        <end position="51"/>
    </location>
</feature>
<dbReference type="Gene3D" id="3.30.450.20">
    <property type="entry name" value="PAS domain"/>
    <property type="match status" value="1"/>
</dbReference>
<feature type="domain" description="PAS" evidence="2">
    <location>
        <begin position="113"/>
        <end position="186"/>
    </location>
</feature>
<accession>A0A5K7ZJ52</accession>
<dbReference type="InterPro" id="IPR013767">
    <property type="entry name" value="PAS_fold"/>
</dbReference>
<dbReference type="PROSITE" id="PS50112">
    <property type="entry name" value="PAS"/>
    <property type="match status" value="1"/>
</dbReference>
<keyword evidence="1" id="KW-0812">Transmembrane</keyword>
<keyword evidence="1" id="KW-0472">Membrane</keyword>
<dbReference type="CDD" id="cd00130">
    <property type="entry name" value="PAS"/>
    <property type="match status" value="1"/>
</dbReference>
<dbReference type="EMBL" id="AP021876">
    <property type="protein sequence ID" value="BBO81424.1"/>
    <property type="molecule type" value="Genomic_DNA"/>
</dbReference>
<dbReference type="PROSITE" id="PS51257">
    <property type="entry name" value="PROKAR_LIPOPROTEIN"/>
    <property type="match status" value="1"/>
</dbReference>
<dbReference type="SUPFAM" id="SSF55785">
    <property type="entry name" value="PYP-like sensor domain (PAS domain)"/>
    <property type="match status" value="1"/>
</dbReference>
<organism evidence="3 4">
    <name type="scientific">Desulfosarcina ovata subsp. sediminis</name>
    <dbReference type="NCBI Taxonomy" id="885957"/>
    <lineage>
        <taxon>Bacteria</taxon>
        <taxon>Pseudomonadati</taxon>
        <taxon>Thermodesulfobacteriota</taxon>
        <taxon>Desulfobacteria</taxon>
        <taxon>Desulfobacterales</taxon>
        <taxon>Desulfosarcinaceae</taxon>
        <taxon>Desulfosarcina</taxon>
    </lineage>
</organism>
<evidence type="ECO:0000259" key="2">
    <source>
        <dbReference type="PROSITE" id="PS50112"/>
    </source>
</evidence>
<dbReference type="InterPro" id="IPR035965">
    <property type="entry name" value="PAS-like_dom_sf"/>
</dbReference>
<proteinExistence type="predicted"/>
<reference evidence="3 4" key="1">
    <citation type="submission" date="2019-11" db="EMBL/GenBank/DDBJ databases">
        <title>Comparative genomics of hydrocarbon-degrading Desulfosarcina strains.</title>
        <authorList>
            <person name="Watanabe M."/>
            <person name="Kojima H."/>
            <person name="Fukui M."/>
        </authorList>
    </citation>
    <scope>NUCLEOTIDE SEQUENCE [LARGE SCALE GENOMIC DNA]</scope>
    <source>
        <strain evidence="3 4">28bB2T</strain>
    </source>
</reference>
<name>A0A5K7ZJ52_9BACT</name>
<dbReference type="KEGG" id="dov:DSCO28_19900"/>
<dbReference type="AlphaFoldDB" id="A0A5K7ZJ52"/>
<dbReference type="Proteomes" id="UP000425960">
    <property type="component" value="Chromosome"/>
</dbReference>
<evidence type="ECO:0000256" key="1">
    <source>
        <dbReference type="SAM" id="Phobius"/>
    </source>
</evidence>
<dbReference type="Pfam" id="PF00989">
    <property type="entry name" value="PAS"/>
    <property type="match status" value="1"/>
</dbReference>
<feature type="transmembrane region" description="Helical" evidence="1">
    <location>
        <begin position="86"/>
        <end position="106"/>
    </location>
</feature>
<sequence>MLDGSRSRFSLMLGLLFTACILTYVFKNFLETGVLYTHFFYVPIIMACIWWKKRGLIVTVILGLLLMLSQHLFGKYSLTINDSLRTIMFFVISIITVALSEQLTSVKGALSASEKIYQTIFETTGTAMIIIDDNKKIMLLNRNFERLTGFERANIEDRMSIIDFVDPSDWAKVENYQSQRRKLKKKPKSYEFKLLTRKKTIRDVYVTVDLIPGTNQSVASLLDVTQFKQILESQRDLQSQLAEALEKALSGFIPICANCKKIREKNGNWVQIESFLHDRTKADFSHGICPDCVRKLYPTFQGTDAIHHGP</sequence>
<dbReference type="GO" id="GO:0006355">
    <property type="term" value="P:regulation of DNA-templated transcription"/>
    <property type="evidence" value="ECO:0007669"/>
    <property type="project" value="InterPro"/>
</dbReference>
<keyword evidence="1" id="KW-1133">Transmembrane helix</keyword>
<dbReference type="SMART" id="SM00091">
    <property type="entry name" value="PAS"/>
    <property type="match status" value="1"/>
</dbReference>
<evidence type="ECO:0000313" key="3">
    <source>
        <dbReference type="EMBL" id="BBO81424.1"/>
    </source>
</evidence>
<dbReference type="NCBIfam" id="TIGR00229">
    <property type="entry name" value="sensory_box"/>
    <property type="match status" value="1"/>
</dbReference>
<feature type="transmembrane region" description="Helical" evidence="1">
    <location>
        <begin position="56"/>
        <end position="74"/>
    </location>
</feature>
<evidence type="ECO:0000313" key="4">
    <source>
        <dbReference type="Proteomes" id="UP000425960"/>
    </source>
</evidence>
<dbReference type="RefSeq" id="WP_155309960.1">
    <property type="nucleotide sequence ID" value="NZ_AP021876.1"/>
</dbReference>
<feature type="transmembrane region" description="Helical" evidence="1">
    <location>
        <begin position="9"/>
        <end position="27"/>
    </location>
</feature>
<protein>
    <recommendedName>
        <fullName evidence="2">PAS domain-containing protein</fullName>
    </recommendedName>
</protein>
<dbReference type="InterPro" id="IPR000014">
    <property type="entry name" value="PAS"/>
</dbReference>